<name>A0A6M4AVG4_9SPHN</name>
<gene>
    <name evidence="1" type="ORF">GV829_12140</name>
</gene>
<keyword evidence="2" id="KW-1185">Reference proteome</keyword>
<dbReference type="EMBL" id="CP053015">
    <property type="protein sequence ID" value="QJQ33095.1"/>
    <property type="molecule type" value="Genomic_DNA"/>
</dbReference>
<dbReference type="Proteomes" id="UP000503018">
    <property type="component" value="Chromosome"/>
</dbReference>
<dbReference type="AlphaFoldDB" id="A0A6M4AVG4"/>
<dbReference type="KEGG" id="slan:GV829_12140"/>
<organism evidence="1 2">
    <name type="scientific">Sphingomonas lacunae</name>
    <dbReference type="NCBI Taxonomy" id="2698828"/>
    <lineage>
        <taxon>Bacteria</taxon>
        <taxon>Pseudomonadati</taxon>
        <taxon>Pseudomonadota</taxon>
        <taxon>Alphaproteobacteria</taxon>
        <taxon>Sphingomonadales</taxon>
        <taxon>Sphingomonadaceae</taxon>
        <taxon>Sphingomonas</taxon>
    </lineage>
</organism>
<protein>
    <submittedName>
        <fullName evidence="1">Uncharacterized protein</fullName>
    </submittedName>
</protein>
<sequence>MATALPAAPAFACSMDWSPIRQRVYEIRRDPELIRVRGTFVLEEVRGEPLRPGWLRDAHLIGHIVTRTGRIYPTVHPARNVLLEEEITCFIGTYMLPQADGPGIFYLRRDQQDGRHEILHMDAVRRADRFRTRG</sequence>
<dbReference type="RefSeq" id="WP_169947015.1">
    <property type="nucleotide sequence ID" value="NZ_CP053015.1"/>
</dbReference>
<reference evidence="1 2" key="1">
    <citation type="submission" date="2020-01" db="EMBL/GenBank/DDBJ databases">
        <title>Sphingomonas sp. strain CSW-10.</title>
        <authorList>
            <person name="Chen W.-M."/>
        </authorList>
    </citation>
    <scope>NUCLEOTIDE SEQUENCE [LARGE SCALE GENOMIC DNA]</scope>
    <source>
        <strain evidence="1 2">CSW-10</strain>
    </source>
</reference>
<evidence type="ECO:0000313" key="1">
    <source>
        <dbReference type="EMBL" id="QJQ33095.1"/>
    </source>
</evidence>
<proteinExistence type="predicted"/>
<accession>A0A6M4AVG4</accession>
<evidence type="ECO:0000313" key="2">
    <source>
        <dbReference type="Proteomes" id="UP000503018"/>
    </source>
</evidence>